<dbReference type="HAMAP" id="MF_00291_B">
    <property type="entry name" value="Ribosomal_uS2_B"/>
    <property type="match status" value="1"/>
</dbReference>
<dbReference type="PROSITE" id="PS00963">
    <property type="entry name" value="RIBOSOMAL_S2_2"/>
    <property type="match status" value="1"/>
</dbReference>
<dbReference type="GO" id="GO:0003735">
    <property type="term" value="F:structural constituent of ribosome"/>
    <property type="evidence" value="ECO:0007669"/>
    <property type="project" value="InterPro"/>
</dbReference>
<protein>
    <submittedName>
        <fullName evidence="4">Ribosomal protein S2</fullName>
    </submittedName>
</protein>
<dbReference type="GO" id="GO:0005763">
    <property type="term" value="C:mitochondrial small ribosomal subunit"/>
    <property type="evidence" value="ECO:0007669"/>
    <property type="project" value="TreeGrafter"/>
</dbReference>
<dbReference type="GO" id="GO:0006412">
    <property type="term" value="P:translation"/>
    <property type="evidence" value="ECO:0007669"/>
    <property type="project" value="InterPro"/>
</dbReference>
<dbReference type="AlphaFoldDB" id="A0A650AR82"/>
<dbReference type="PANTHER" id="PTHR12534:SF0">
    <property type="entry name" value="SMALL RIBOSOMAL SUBUNIT PROTEIN US2M"/>
    <property type="match status" value="1"/>
</dbReference>
<dbReference type="PANTHER" id="PTHR12534">
    <property type="entry name" value="30S RIBOSOMAL PROTEIN S2 PROKARYOTIC AND ORGANELLAR"/>
    <property type="match status" value="1"/>
</dbReference>
<gene>
    <name evidence="4" type="primary">rps2</name>
</gene>
<dbReference type="EMBL" id="MN642087">
    <property type="protein sequence ID" value="QGP70647.1"/>
    <property type="molecule type" value="Genomic_DNA"/>
</dbReference>
<dbReference type="InterPro" id="IPR023591">
    <property type="entry name" value="Ribosomal_uS2_flav_dom_sf"/>
</dbReference>
<comment type="similarity">
    <text evidence="1">Belongs to the universal ribosomal protein uS2 family.</text>
</comment>
<evidence type="ECO:0000256" key="3">
    <source>
        <dbReference type="ARBA" id="ARBA00023274"/>
    </source>
</evidence>
<keyword evidence="3" id="KW-0687">Ribonucleoprotein</keyword>
<dbReference type="Gene3D" id="1.10.287.610">
    <property type="entry name" value="Helix hairpin bin"/>
    <property type="match status" value="1"/>
</dbReference>
<evidence type="ECO:0000256" key="2">
    <source>
        <dbReference type="ARBA" id="ARBA00022980"/>
    </source>
</evidence>
<organism evidence="4">
    <name type="scientific">Tetraselmis sp. CCMP 881</name>
    <dbReference type="NCBI Taxonomy" id="1812852"/>
    <lineage>
        <taxon>Eukaryota</taxon>
        <taxon>Viridiplantae</taxon>
        <taxon>Chlorophyta</taxon>
        <taxon>core chlorophytes</taxon>
        <taxon>Chlorodendrophyceae</taxon>
        <taxon>Chlorodendrales</taxon>
        <taxon>Chlorodendraceae</taxon>
        <taxon>Tetraselmis</taxon>
    </lineage>
</organism>
<dbReference type="InterPro" id="IPR018130">
    <property type="entry name" value="Ribosomal_uS2_CS"/>
</dbReference>
<reference evidence="4" key="1">
    <citation type="submission" date="2019-11" db="EMBL/GenBank/DDBJ databases">
        <title>Complete mitogenomes of the chlorophyte green algae Scherffelia dubia and Tetraselmis sp. CCMP 881 (Chlorodendrophyceae).</title>
        <authorList>
            <person name="Turmel M."/>
            <person name="Otis C."/>
            <person name="de Cambiaire J.-C."/>
            <person name="Lemieux C."/>
        </authorList>
    </citation>
    <scope>NUCLEOTIDE SEQUENCE</scope>
</reference>
<name>A0A650AR82_9CHLO</name>
<dbReference type="CDD" id="cd01425">
    <property type="entry name" value="RPS2"/>
    <property type="match status" value="1"/>
</dbReference>
<dbReference type="InterPro" id="IPR001865">
    <property type="entry name" value="Ribosomal_uS2"/>
</dbReference>
<keyword evidence="2 4" id="KW-0689">Ribosomal protein</keyword>
<geneLocation type="mitochondrion" evidence="4"/>
<evidence type="ECO:0000313" key="4">
    <source>
        <dbReference type="EMBL" id="QGP70647.1"/>
    </source>
</evidence>
<sequence length="297" mass="34731">MSLTENTYMKLLKEKKRKSTPNTMHLSGFFGESVTNSSLSFLVLKNNVQSYTQIINPELSLLFLYRAIVFLRLFIGKQKKPLSVLFLNSNPNYNSLIKLAAENQHLVGSKWVGGTLTNWQQISKSIRTFQAFEWKWKLLLDQKSFLFPQLEKMKKRYNGFYNPLDNKTTLNQHPISNFDFLNLIFEKRQLWKLPFRNILKNVATNINLKKFDTIETKNQQLRKPQLLVVLDTYINRAAIEEAVKRGIPIIGFINTDSDIKGISYPIPGNNQNFFFVHFCLNFIVMTLNSQKFNHHKK</sequence>
<dbReference type="Pfam" id="PF00318">
    <property type="entry name" value="Ribosomal_S2"/>
    <property type="match status" value="2"/>
</dbReference>
<dbReference type="InterPro" id="IPR005706">
    <property type="entry name" value="Ribosomal_uS2_bac/mit/plastid"/>
</dbReference>
<dbReference type="SUPFAM" id="SSF52313">
    <property type="entry name" value="Ribosomal protein S2"/>
    <property type="match status" value="1"/>
</dbReference>
<evidence type="ECO:0000256" key="1">
    <source>
        <dbReference type="ARBA" id="ARBA00006242"/>
    </source>
</evidence>
<accession>A0A650AR82</accession>
<dbReference type="Gene3D" id="3.40.50.10490">
    <property type="entry name" value="Glucose-6-phosphate isomerase like protein, domain 1"/>
    <property type="match status" value="2"/>
</dbReference>
<keyword evidence="4" id="KW-0496">Mitochondrion</keyword>
<proteinExistence type="inferred from homology"/>